<dbReference type="Proteomes" id="UP000839921">
    <property type="component" value="Unassembled WGS sequence"/>
</dbReference>
<dbReference type="InterPro" id="IPR036457">
    <property type="entry name" value="PPM-type-like_dom_sf"/>
</dbReference>
<dbReference type="Proteomes" id="UP000839926">
    <property type="component" value="Unassembled WGS sequence"/>
</dbReference>
<dbReference type="Gene3D" id="3.60.40.10">
    <property type="entry name" value="PPM-type phosphatase domain"/>
    <property type="match status" value="1"/>
</dbReference>
<evidence type="ECO:0000313" key="10">
    <source>
        <dbReference type="EMBL" id="ECF7612976.1"/>
    </source>
</evidence>
<dbReference type="RefSeq" id="WP_001005368.1">
    <property type="nucleotide sequence ID" value="NZ_JYRL01000022.1"/>
</dbReference>
<name>A0A5Z4QGK8_SALER</name>
<evidence type="ECO:0000313" key="16">
    <source>
        <dbReference type="EMBL" id="ECZ3470163.1"/>
    </source>
</evidence>
<dbReference type="EMBL" id="AAJBSW010000006">
    <property type="protein sequence ID" value="ECK4159549.1"/>
    <property type="molecule type" value="Genomic_DNA"/>
</dbReference>
<dbReference type="EMBL" id="AALEWZ010000045">
    <property type="protein sequence ID" value="ECZ3470163.1"/>
    <property type="molecule type" value="Genomic_DNA"/>
</dbReference>
<evidence type="ECO:0000256" key="1">
    <source>
        <dbReference type="SAM" id="MobiDB-lite"/>
    </source>
</evidence>
<dbReference type="EMBL" id="AACWWJ010000098">
    <property type="protein sequence ID" value="EAN0460460.1"/>
    <property type="molecule type" value="Genomic_DNA"/>
</dbReference>
<evidence type="ECO:0000313" key="4">
    <source>
        <dbReference type="EMBL" id="EAN0460460.1"/>
    </source>
</evidence>
<reference evidence="8" key="1">
    <citation type="submission" date="2018-07" db="EMBL/GenBank/DDBJ databases">
        <authorList>
            <consortium name="GenomeTrakr network: Whole genome sequencing for foodborne pathogen traceback"/>
        </authorList>
    </citation>
    <scope>NUCLEOTIDE SEQUENCE [LARGE SCALE GENOMIC DNA]</scope>
    <source>
        <strain evidence="8">CFSAN047025</strain>
    </source>
</reference>
<dbReference type="InterPro" id="IPR001932">
    <property type="entry name" value="PPM-type_phosphatase-like_dom"/>
</dbReference>
<evidence type="ECO:0000313" key="12">
    <source>
        <dbReference type="EMBL" id="ECQ3835010.1"/>
    </source>
</evidence>
<dbReference type="EMBL" id="AAIMFP010000038">
    <property type="protein sequence ID" value="ECF7612976.1"/>
    <property type="molecule type" value="Genomic_DNA"/>
</dbReference>
<feature type="domain" description="PPM-type phosphatase" evidence="2">
    <location>
        <begin position="54"/>
        <end position="259"/>
    </location>
</feature>
<evidence type="ECO:0000313" key="9">
    <source>
        <dbReference type="EMBL" id="EBU3460150.1"/>
    </source>
</evidence>
<accession>A0A5Z4QGK8</accession>
<gene>
    <name evidence="8" type="ORF">AZF90_01845</name>
    <name evidence="10" type="ORF">C2K94_22130</name>
    <name evidence="15" type="ORF">CS131_05165</name>
    <name evidence="9" type="ORF">CVR34_24185</name>
    <name evidence="6" type="ORF">D1D78_24145</name>
    <name evidence="3" type="ORF">D5U23_25365</name>
    <name evidence="4" type="ORF">D6H87_23625</name>
    <name evidence="5" type="ORF">DT651_23715</name>
    <name evidence="7" type="ORF">DV609_22235</name>
    <name evidence="13" type="ORF">F0113_05070</name>
    <name evidence="12" type="ORF">F0A54_22990</name>
    <name evidence="14" type="ORF">F3007_10170</name>
    <name evidence="16" type="ORF">F7J14_22945</name>
    <name evidence="17" type="ORF">F9D41_15710</name>
    <name evidence="11" type="ORF">FRK61_10665</name>
</gene>
<dbReference type="EMBL" id="AAKWGI010000004">
    <property type="protein sequence ID" value="ECW3869719.1"/>
    <property type="molecule type" value="Genomic_DNA"/>
</dbReference>
<evidence type="ECO:0000313" key="11">
    <source>
        <dbReference type="EMBL" id="ECK4159549.1"/>
    </source>
</evidence>
<proteinExistence type="predicted"/>
<evidence type="ECO:0000313" key="7">
    <source>
        <dbReference type="EMBL" id="EBO6303495.1"/>
    </source>
</evidence>
<comment type="caution">
    <text evidence="4">The sequence shown here is derived from an EMBL/GenBank/DDBJ whole genome shotgun (WGS) entry which is preliminary data.</text>
</comment>
<dbReference type="EMBL" id="AAKARM010000042">
    <property type="protein sequence ID" value="ECQ3835010.1"/>
    <property type="molecule type" value="Genomic_DNA"/>
</dbReference>
<dbReference type="AlphaFoldDB" id="A0A5Z4QGK8"/>
<dbReference type="EMBL" id="AAGBOZ010000061">
    <property type="protein sequence ID" value="EBM1208431.1"/>
    <property type="molecule type" value="Genomic_DNA"/>
</dbReference>
<dbReference type="EMBL" id="AAHBTB010000029">
    <property type="protein sequence ID" value="EBU3460150.1"/>
    <property type="molecule type" value="Genomic_DNA"/>
</dbReference>
<evidence type="ECO:0000313" key="13">
    <source>
        <dbReference type="EMBL" id="ECQ8284526.1"/>
    </source>
</evidence>
<evidence type="ECO:0000313" key="6">
    <source>
        <dbReference type="EMBL" id="EBN8330325.1"/>
    </source>
</evidence>
<evidence type="ECO:0000313" key="17">
    <source>
        <dbReference type="EMBL" id="EDB1270797.1"/>
    </source>
</evidence>
<evidence type="ECO:0000313" key="8">
    <source>
        <dbReference type="EMBL" id="EBQ1840444.1"/>
    </source>
</evidence>
<dbReference type="Pfam" id="PF13672">
    <property type="entry name" value="PP2C_2"/>
    <property type="match status" value="1"/>
</dbReference>
<dbReference type="SUPFAM" id="SSF81606">
    <property type="entry name" value="PP2C-like"/>
    <property type="match status" value="1"/>
</dbReference>
<dbReference type="EMBL" id="AAGJCY010000026">
    <property type="protein sequence ID" value="EBO6303495.1"/>
    <property type="molecule type" value="Genomic_DNA"/>
</dbReference>
<dbReference type="EMBL" id="AACWTM010000036">
    <property type="protein sequence ID" value="EAN0108935.1"/>
    <property type="molecule type" value="Genomic_DNA"/>
</dbReference>
<evidence type="ECO:0000259" key="2">
    <source>
        <dbReference type="Pfam" id="PF13672"/>
    </source>
</evidence>
<evidence type="ECO:0000313" key="14">
    <source>
        <dbReference type="EMBL" id="ECW3869719.1"/>
    </source>
</evidence>
<organism evidence="4">
    <name type="scientific">Salmonella enterica</name>
    <name type="common">Salmonella choleraesuis</name>
    <dbReference type="NCBI Taxonomy" id="28901"/>
    <lineage>
        <taxon>Bacteria</taxon>
        <taxon>Pseudomonadati</taxon>
        <taxon>Pseudomonadota</taxon>
        <taxon>Gammaproteobacteria</taxon>
        <taxon>Enterobacterales</taxon>
        <taxon>Enterobacteriaceae</taxon>
        <taxon>Salmonella</taxon>
    </lineage>
</organism>
<dbReference type="EMBL" id="AAGODW010000001">
    <property type="protein sequence ID" value="EBQ1840444.1"/>
    <property type="molecule type" value="Genomic_DNA"/>
</dbReference>
<evidence type="ECO:0000313" key="5">
    <source>
        <dbReference type="EMBL" id="EBM1208431.1"/>
    </source>
</evidence>
<sequence>MNEQQFGIYSSLENFIEQEIFRELCSNIFGIGVTNKIEGIDGALGTHPGLKRKRNEDRLAVGSINLNNSLIYCAILCDGVGGSAFGDLASSLAIATIFGYLSTENTNEHLQKKIENAVLYADKTIQDKLLGDGATTLSMLVASSSGEIYALNIGDSRIFSWEPSKKALTQVSCDDTIENEVSKLNIKDKTALEAFGLKGTLSQALGESNRNSNDLNFVFYDKSYFNEGFILVSDGAWKDSETSFEKVIKNATNSLDVVRRTLALATWCGGTDNSSIIAFSSNPVFTTENKNFRHNHSNIIIGDTKYSFLNEKTNIKKTSLSYKNKKKPPTKSKKDDNNSKEITIVPIGNNDK</sequence>
<dbReference type="EMBL" id="AALMKF010000005">
    <property type="protein sequence ID" value="EDB1270797.1"/>
    <property type="molecule type" value="Genomic_DNA"/>
</dbReference>
<dbReference type="EMBL" id="AALBGQ010000003">
    <property type="protein sequence ID" value="ECX8863859.1"/>
    <property type="molecule type" value="Genomic_DNA"/>
</dbReference>
<feature type="region of interest" description="Disordered" evidence="1">
    <location>
        <begin position="319"/>
        <end position="352"/>
    </location>
</feature>
<reference evidence="4" key="2">
    <citation type="submission" date="2018-09" db="EMBL/GenBank/DDBJ databases">
        <authorList>
            <consortium name="PulseNet: The National Subtyping Network for Foodborne Disease Surveillance"/>
            <person name="Tarr C.L."/>
            <person name="Trees E."/>
            <person name="Katz L.S."/>
            <person name="Carleton-Romer H.A."/>
            <person name="Stroika S."/>
            <person name="Kucerova Z."/>
            <person name="Roache K.F."/>
            <person name="Sabol A.L."/>
            <person name="Besser J."/>
            <person name="Gerner-Smidt P."/>
        </authorList>
    </citation>
    <scope>NUCLEOTIDE SEQUENCE</scope>
    <source>
        <strain evidence="15">PNUSAS026383</strain>
        <strain evidence="9">PNUSAS028232</strain>
        <strain evidence="10">PNUSAS032112</strain>
        <strain evidence="5">PNUSAS046051</strain>
        <strain evidence="7">PNUSAS046963</strain>
        <strain evidence="4">PNUSAS049224</strain>
        <strain evidence="6">PNUSAS051236</strain>
        <strain evidence="3">PNUSAS052058</strain>
        <strain evidence="11">PNUSAS084804</strain>
        <strain evidence="12">PNUSAS094705</strain>
        <strain evidence="13">PNUSAS095261</strain>
        <strain evidence="14">PNUSAS099896</strain>
        <strain evidence="16">PNUSAS102662</strain>
        <strain evidence="17">PNUSAS104897</strain>
    </source>
</reference>
<dbReference type="EMBL" id="AAKDBN010000002">
    <property type="protein sequence ID" value="ECQ8284526.1"/>
    <property type="molecule type" value="Genomic_DNA"/>
</dbReference>
<evidence type="ECO:0000313" key="3">
    <source>
        <dbReference type="EMBL" id="EAN0108935.1"/>
    </source>
</evidence>
<evidence type="ECO:0000313" key="15">
    <source>
        <dbReference type="EMBL" id="ECX8863859.1"/>
    </source>
</evidence>
<protein>
    <submittedName>
        <fullName evidence="4">Serine/threonine-protein phosphatase</fullName>
    </submittedName>
</protein>
<dbReference type="EMBL" id="AAGGXJ010000033">
    <property type="protein sequence ID" value="EBN8330325.1"/>
    <property type="molecule type" value="Genomic_DNA"/>
</dbReference>